<sequence>MRLKLLLFSLALALNSIVVFAQSDYSVRGKVIDLKSKNAIADAKVSIKAKKQGTMTNGDGEFYFKGLREGSYSLSIESDQYDNVEMNFIYSGEPIDLGEIYLQIKHKDTDYMPVIYLDETEDESGASTQNIAGMLSSSRDVFVSKASYQLGSTGRFRVRGYDSDMTQMTLNGVTMNDQETGRIFWSNWGGLNDVMRNTDINTGISRSEYSFGGVGGSTDIDVRAASQRKQVRASYALSNRSYRNRFMLTASTGLMENGWAFSGSFSRRWTESGYIEGTPYDAWSYYLAAQKVFNEKHSLNLTVFGAPQRRGKSTASIQPVYDGVGDNYYNPYWGYQNGEVRSSRVSDYHQPVALLTHDWNISDNTKLITSAGYKFGRGGQERLNWYNTQDPRPDYYRNIEPYNRYYDTYYNPGSPDYMNPAMEGEVNQAWSEWSSDPTKSQINWDRMYAVNASSDEEGGKRAKYIMEGQYSDIQQYNFNSLLKSNISDNVELTGGLEYRHYTSRIHKRVEDLLGADYWVDIDQFAEREFGKGSDQSQSDLRNPNRKVKEGDVFGYDYDANIRHYGTFLQASVTGNKVDYYIGAQFSYTQQWRKGNMQNGMFPENSYGDSEKLNFMNYGIKGGATYKVDGRHMFHANAAFITRPPSFRNSYISPRTRNTSVDDVAELNSEKIYSSDVSYTYRSSMVDFRLTGYYTYMEDKTKLMNFFWDDENSFVNFIETGIDQKNYGLEMGLDVKLSPSFSVSSALAMGKNMYADNFTVQAYQDNNEQRVIDPQEVYSKNFRASGSPQTAMNIGVRYNSSNYWWVGLDANYFDHIYMDFNPVLRNEDTFNNTDVFSDGNLSWTPERLDGQFTMDFSAGKSWKIDEVYLRLNLSVSNLLDNTDFRTGGYEQLRFDRSEPSKFPSKYYYAYGRTYFLNVSVSF</sequence>
<dbReference type="GO" id="GO:0009279">
    <property type="term" value="C:cell outer membrane"/>
    <property type="evidence" value="ECO:0007669"/>
    <property type="project" value="UniProtKB-SubCell"/>
</dbReference>
<dbReference type="Gene3D" id="2.60.40.1120">
    <property type="entry name" value="Carboxypeptidase-like, regulatory domain"/>
    <property type="match status" value="1"/>
</dbReference>
<keyword evidence="3" id="KW-0998">Cell outer membrane</keyword>
<keyword evidence="2" id="KW-0472">Membrane</keyword>
<organism evidence="5 6">
    <name type="scientific">Aureibacter tunicatorum</name>
    <dbReference type="NCBI Taxonomy" id="866807"/>
    <lineage>
        <taxon>Bacteria</taxon>
        <taxon>Pseudomonadati</taxon>
        <taxon>Bacteroidota</taxon>
        <taxon>Cytophagia</taxon>
        <taxon>Cytophagales</taxon>
        <taxon>Persicobacteraceae</taxon>
        <taxon>Aureibacter</taxon>
    </lineage>
</organism>
<evidence type="ECO:0000256" key="2">
    <source>
        <dbReference type="ARBA" id="ARBA00023136"/>
    </source>
</evidence>
<keyword evidence="6" id="KW-1185">Reference proteome</keyword>
<dbReference type="RefSeq" id="WP_309942412.1">
    <property type="nucleotide sequence ID" value="NZ_AP025307.1"/>
</dbReference>
<dbReference type="Gene3D" id="2.40.170.20">
    <property type="entry name" value="TonB-dependent receptor, beta-barrel domain"/>
    <property type="match status" value="1"/>
</dbReference>
<evidence type="ECO:0000313" key="5">
    <source>
        <dbReference type="EMBL" id="MDR6241544.1"/>
    </source>
</evidence>
<keyword evidence="4" id="KW-0732">Signal</keyword>
<evidence type="ECO:0000256" key="4">
    <source>
        <dbReference type="SAM" id="SignalP"/>
    </source>
</evidence>
<dbReference type="SUPFAM" id="SSF49464">
    <property type="entry name" value="Carboxypeptidase regulatory domain-like"/>
    <property type="match status" value="1"/>
</dbReference>
<protein>
    <recommendedName>
        <fullName evidence="7">TonB-dependent receptor</fullName>
    </recommendedName>
</protein>
<dbReference type="AlphaFoldDB" id="A0AAE3XT55"/>
<reference evidence="5" key="1">
    <citation type="submission" date="2023-07" db="EMBL/GenBank/DDBJ databases">
        <title>Genomic Encyclopedia of Type Strains, Phase IV (KMG-IV): sequencing the most valuable type-strain genomes for metagenomic binning, comparative biology and taxonomic classification.</title>
        <authorList>
            <person name="Goeker M."/>
        </authorList>
    </citation>
    <scope>NUCLEOTIDE SEQUENCE</scope>
    <source>
        <strain evidence="5">DSM 26174</strain>
    </source>
</reference>
<gene>
    <name evidence="5" type="ORF">HNQ88_004631</name>
</gene>
<dbReference type="EMBL" id="JAVDQD010000009">
    <property type="protein sequence ID" value="MDR6241544.1"/>
    <property type="molecule type" value="Genomic_DNA"/>
</dbReference>
<accession>A0AAE3XT55</accession>
<dbReference type="Proteomes" id="UP001185092">
    <property type="component" value="Unassembled WGS sequence"/>
</dbReference>
<evidence type="ECO:0008006" key="7">
    <source>
        <dbReference type="Google" id="ProtNLM"/>
    </source>
</evidence>
<dbReference type="SUPFAM" id="SSF56935">
    <property type="entry name" value="Porins"/>
    <property type="match status" value="1"/>
</dbReference>
<evidence type="ECO:0000256" key="1">
    <source>
        <dbReference type="ARBA" id="ARBA00004442"/>
    </source>
</evidence>
<comment type="subcellular location">
    <subcellularLocation>
        <location evidence="1">Cell outer membrane</location>
    </subcellularLocation>
</comment>
<feature type="signal peptide" evidence="4">
    <location>
        <begin position="1"/>
        <end position="21"/>
    </location>
</feature>
<name>A0AAE3XT55_9BACT</name>
<dbReference type="InterPro" id="IPR036942">
    <property type="entry name" value="Beta-barrel_TonB_sf"/>
</dbReference>
<dbReference type="InterPro" id="IPR008969">
    <property type="entry name" value="CarboxyPept-like_regulatory"/>
</dbReference>
<proteinExistence type="predicted"/>
<dbReference type="Pfam" id="PF13620">
    <property type="entry name" value="CarboxypepD_reg"/>
    <property type="match status" value="1"/>
</dbReference>
<comment type="caution">
    <text evidence="5">The sequence shown here is derived from an EMBL/GenBank/DDBJ whole genome shotgun (WGS) entry which is preliminary data.</text>
</comment>
<evidence type="ECO:0000256" key="3">
    <source>
        <dbReference type="ARBA" id="ARBA00023237"/>
    </source>
</evidence>
<feature type="chain" id="PRO_5042030405" description="TonB-dependent receptor" evidence="4">
    <location>
        <begin position="22"/>
        <end position="921"/>
    </location>
</feature>
<evidence type="ECO:0000313" key="6">
    <source>
        <dbReference type="Proteomes" id="UP001185092"/>
    </source>
</evidence>